<feature type="signal peptide" evidence="2">
    <location>
        <begin position="1"/>
        <end position="19"/>
    </location>
</feature>
<dbReference type="EMBL" id="QNBC01000023">
    <property type="protein sequence ID" value="RKX67222.1"/>
    <property type="molecule type" value="Genomic_DNA"/>
</dbReference>
<dbReference type="PANTHER" id="PTHR12558:SF13">
    <property type="entry name" value="CELL DIVISION CYCLE PROTEIN 27 HOMOLOG"/>
    <property type="match status" value="1"/>
</dbReference>
<dbReference type="PROSITE" id="PS51257">
    <property type="entry name" value="PROKAR_LIPOPROTEIN"/>
    <property type="match status" value="1"/>
</dbReference>
<dbReference type="SMART" id="SM00028">
    <property type="entry name" value="TPR"/>
    <property type="match status" value="3"/>
</dbReference>
<proteinExistence type="predicted"/>
<dbReference type="Pfam" id="PF12895">
    <property type="entry name" value="ANAPC3"/>
    <property type="match status" value="1"/>
</dbReference>
<feature type="chain" id="PRO_5024822074" description="Tetratricopeptide repeat-like domain-containing protein" evidence="2">
    <location>
        <begin position="20"/>
        <end position="450"/>
    </location>
</feature>
<dbReference type="InterPro" id="IPR011990">
    <property type="entry name" value="TPR-like_helical_dom_sf"/>
</dbReference>
<organism evidence="3 4">
    <name type="scientific">candidate division TA06 bacterium</name>
    <dbReference type="NCBI Taxonomy" id="2250710"/>
    <lineage>
        <taxon>Bacteria</taxon>
        <taxon>Bacteria division TA06</taxon>
    </lineage>
</organism>
<dbReference type="Pfam" id="PF13181">
    <property type="entry name" value="TPR_8"/>
    <property type="match status" value="2"/>
</dbReference>
<accession>A0A660S987</accession>
<dbReference type="Proteomes" id="UP000282321">
    <property type="component" value="Unassembled WGS sequence"/>
</dbReference>
<comment type="caution">
    <text evidence="3">The sequence shown here is derived from an EMBL/GenBank/DDBJ whole genome shotgun (WGS) entry which is preliminary data.</text>
</comment>
<gene>
    <name evidence="3" type="ORF">DRP44_02645</name>
</gene>
<dbReference type="PROSITE" id="PS50005">
    <property type="entry name" value="TPR"/>
    <property type="match status" value="1"/>
</dbReference>
<evidence type="ECO:0000313" key="3">
    <source>
        <dbReference type="EMBL" id="RKX67222.1"/>
    </source>
</evidence>
<dbReference type="InterPro" id="IPR019734">
    <property type="entry name" value="TPR_rpt"/>
</dbReference>
<evidence type="ECO:0000313" key="4">
    <source>
        <dbReference type="Proteomes" id="UP000282321"/>
    </source>
</evidence>
<sequence length="450" mass="52399">MKKLLIAFPLLILTSCAYFNIYYNADKYYKEAVSSKKENSRNLSYKSKADSTISKASKLIQYYPNSDLVDDALLLMAKAYVLKGGKDNYMKALTKLDEIEKYYKHKKINNEINYLYAYIHYQNGDFESALNRLSAIKNSKNSNVITLKAKCLVALNRNDDAIKLLESATQKKIPKETKVDIYEYIGDLYSIEKNYDKSITYYKKILKLHPNKEKQYTILLKISNDNIFRQNYEHALNSLNKLRDQAPDQDKYNLVSLSIAKIYEKLNKFDEAIKIYNKIISSSHNDSITIRAIDNLSILEENINDNMKNAVNVLKSIDKIRLKDSLYYACKSRLNSLNEIIKLEEIDSLKADSIPPDSILQNKLRIAELYAFNLNHPNKAKSILFDLYNSQIAPMYNDRILYLISWMYKNIDFNKDSASYYTEQLIKNYPNSFYAKVIKNEENKIANNKQ</sequence>
<dbReference type="SUPFAM" id="SSF48452">
    <property type="entry name" value="TPR-like"/>
    <property type="match status" value="2"/>
</dbReference>
<dbReference type="Gene3D" id="1.25.40.10">
    <property type="entry name" value="Tetratricopeptide repeat domain"/>
    <property type="match status" value="3"/>
</dbReference>
<keyword evidence="2" id="KW-0732">Signal</keyword>
<evidence type="ECO:0008006" key="5">
    <source>
        <dbReference type="Google" id="ProtNLM"/>
    </source>
</evidence>
<name>A0A660S987_UNCT6</name>
<evidence type="ECO:0000256" key="2">
    <source>
        <dbReference type="SAM" id="SignalP"/>
    </source>
</evidence>
<keyword evidence="1" id="KW-0802">TPR repeat</keyword>
<feature type="repeat" description="TPR" evidence="1">
    <location>
        <begin position="179"/>
        <end position="212"/>
    </location>
</feature>
<reference evidence="3 4" key="1">
    <citation type="submission" date="2018-06" db="EMBL/GenBank/DDBJ databases">
        <title>Extensive metabolic versatility and redundancy in microbially diverse, dynamic hydrothermal sediments.</title>
        <authorList>
            <person name="Dombrowski N."/>
            <person name="Teske A."/>
            <person name="Baker B.J."/>
        </authorList>
    </citation>
    <scope>NUCLEOTIDE SEQUENCE [LARGE SCALE GENOMIC DNA]</scope>
    <source>
        <strain evidence="3">B35_G9</strain>
    </source>
</reference>
<dbReference type="AlphaFoldDB" id="A0A660S987"/>
<dbReference type="PANTHER" id="PTHR12558">
    <property type="entry name" value="CELL DIVISION CYCLE 16,23,27"/>
    <property type="match status" value="1"/>
</dbReference>
<dbReference type="Pfam" id="PF13174">
    <property type="entry name" value="TPR_6"/>
    <property type="match status" value="1"/>
</dbReference>
<evidence type="ECO:0000256" key="1">
    <source>
        <dbReference type="PROSITE-ProRule" id="PRU00339"/>
    </source>
</evidence>
<protein>
    <recommendedName>
        <fullName evidence="5">Tetratricopeptide repeat-like domain-containing protein</fullName>
    </recommendedName>
</protein>